<evidence type="ECO:0000256" key="1">
    <source>
        <dbReference type="SAM" id="MobiDB-lite"/>
    </source>
</evidence>
<protein>
    <submittedName>
        <fullName evidence="3">Uncharacterized protein LOC104603170</fullName>
    </submittedName>
</protein>
<feature type="compositionally biased region" description="Polar residues" evidence="1">
    <location>
        <begin position="149"/>
        <end position="165"/>
    </location>
</feature>
<dbReference type="KEGG" id="nnu:104603170"/>
<reference evidence="3" key="1">
    <citation type="submission" date="2025-08" db="UniProtKB">
        <authorList>
            <consortium name="RefSeq"/>
        </authorList>
    </citation>
    <scope>IDENTIFICATION</scope>
</reference>
<evidence type="ECO:0000313" key="3">
    <source>
        <dbReference type="RefSeq" id="XP_010265443.1"/>
    </source>
</evidence>
<dbReference type="eggNOG" id="ENOG502S1SD">
    <property type="taxonomic scope" value="Eukaryota"/>
</dbReference>
<dbReference type="OMA" id="CFPMHVS"/>
<feature type="region of interest" description="Disordered" evidence="1">
    <location>
        <begin position="149"/>
        <end position="197"/>
    </location>
</feature>
<feature type="region of interest" description="Disordered" evidence="1">
    <location>
        <begin position="64"/>
        <end position="86"/>
    </location>
</feature>
<dbReference type="GeneID" id="104603170"/>
<keyword evidence="2" id="KW-1185">Reference proteome</keyword>
<name>A0A1U8AR31_NELNU</name>
<dbReference type="AlphaFoldDB" id="A0A1U8AR31"/>
<gene>
    <name evidence="3" type="primary">LOC104603170</name>
</gene>
<organism evidence="2 3">
    <name type="scientific">Nelumbo nucifera</name>
    <name type="common">Sacred lotus</name>
    <dbReference type="NCBI Taxonomy" id="4432"/>
    <lineage>
        <taxon>Eukaryota</taxon>
        <taxon>Viridiplantae</taxon>
        <taxon>Streptophyta</taxon>
        <taxon>Embryophyta</taxon>
        <taxon>Tracheophyta</taxon>
        <taxon>Spermatophyta</taxon>
        <taxon>Magnoliopsida</taxon>
        <taxon>Proteales</taxon>
        <taxon>Nelumbonaceae</taxon>
        <taxon>Nelumbo</taxon>
    </lineage>
</organism>
<dbReference type="Proteomes" id="UP000189703">
    <property type="component" value="Unplaced"/>
</dbReference>
<dbReference type="PANTHER" id="PTHR33257">
    <property type="entry name" value="OS05G0165500 PROTEIN"/>
    <property type="match status" value="1"/>
</dbReference>
<dbReference type="OrthoDB" id="1684445at2759"/>
<dbReference type="PANTHER" id="PTHR33257:SF4">
    <property type="entry name" value="EXPRESSED PROTEIN"/>
    <property type="match status" value="1"/>
</dbReference>
<evidence type="ECO:0000313" key="2">
    <source>
        <dbReference type="Proteomes" id="UP000189703"/>
    </source>
</evidence>
<dbReference type="RefSeq" id="XP_010265443.1">
    <property type="nucleotide sequence ID" value="XM_010267141.2"/>
</dbReference>
<feature type="compositionally biased region" description="Low complexity" evidence="1">
    <location>
        <begin position="168"/>
        <end position="180"/>
    </location>
</feature>
<sequence length="224" mass="24855">MECKDQEKTADMEKPTEKSCHTLSLLQGDEQFFNRIISRDASNGFSSRIYFRSGEGIPFKWEVQPGKAKSQPETESIPPLSPPPAIQSAGLGRPCIDPVEPAKGLLWSKVWFWKKTRRSQPPNKTQTVLREVISDSSGSDWVEKLESYSSDTDSIASPRHSNASYLMSPVSSSSHGPSSSRFAAPRSQKGADFGGRGSIEDLDWRLRCSPWNFAGVSICVARRE</sequence>
<accession>A0A1U8AR31</accession>
<proteinExistence type="predicted"/>